<organism evidence="1 2">
    <name type="scientific">Micromonospora tarensis</name>
    <dbReference type="NCBI Taxonomy" id="2806100"/>
    <lineage>
        <taxon>Bacteria</taxon>
        <taxon>Bacillati</taxon>
        <taxon>Actinomycetota</taxon>
        <taxon>Actinomycetes</taxon>
        <taxon>Micromonosporales</taxon>
        <taxon>Micromonosporaceae</taxon>
        <taxon>Micromonospora</taxon>
    </lineage>
</organism>
<evidence type="ECO:0000313" key="1">
    <source>
        <dbReference type="EMBL" id="MBM0277365.1"/>
    </source>
</evidence>
<dbReference type="EMBL" id="JAEVHL010000098">
    <property type="protein sequence ID" value="MBM0277365.1"/>
    <property type="molecule type" value="Genomic_DNA"/>
</dbReference>
<reference evidence="1 2" key="1">
    <citation type="submission" date="2021-01" db="EMBL/GenBank/DDBJ databases">
        <title>Draft genome sequence of Micromonospora sp. strain STR1s_6.</title>
        <authorList>
            <person name="Karlyshev A."/>
            <person name="Jawad R."/>
        </authorList>
    </citation>
    <scope>NUCLEOTIDE SEQUENCE [LARGE SCALE GENOMIC DNA]</scope>
    <source>
        <strain evidence="1 2">STR1S-6</strain>
    </source>
</reference>
<name>A0ABS1YIV7_9ACTN</name>
<dbReference type="Proteomes" id="UP000622245">
    <property type="component" value="Unassembled WGS sequence"/>
</dbReference>
<protein>
    <submittedName>
        <fullName evidence="1">Uncharacterized protein</fullName>
    </submittedName>
</protein>
<accession>A0ABS1YIV7</accession>
<keyword evidence="2" id="KW-1185">Reference proteome</keyword>
<evidence type="ECO:0000313" key="2">
    <source>
        <dbReference type="Proteomes" id="UP000622245"/>
    </source>
</evidence>
<proteinExistence type="predicted"/>
<sequence>MDVHSEYGGGQVATDEQYRAWTEQGRKLAQQLSEETGAAVVYQGDRGEVDLDCPYCVTSGRD</sequence>
<gene>
    <name evidence="1" type="ORF">JM949_19215</name>
</gene>
<comment type="caution">
    <text evidence="1">The sequence shown here is derived from an EMBL/GenBank/DDBJ whole genome shotgun (WGS) entry which is preliminary data.</text>
</comment>